<accession>A0A4Q2S1F4</accession>
<comment type="caution">
    <text evidence="3">The sequence shown here is derived from an EMBL/GenBank/DDBJ whole genome shotgun (WGS) entry which is preliminary data.</text>
</comment>
<feature type="domain" description="LytR/CpsA/Psr regulator C-terminal" evidence="2">
    <location>
        <begin position="135"/>
        <end position="219"/>
    </location>
</feature>
<dbReference type="InterPro" id="IPR027381">
    <property type="entry name" value="LytR/CpsA/Psr_C"/>
</dbReference>
<proteinExistence type="predicted"/>
<evidence type="ECO:0000313" key="3">
    <source>
        <dbReference type="EMBL" id="RYB93863.1"/>
    </source>
</evidence>
<sequence length="245" mass="25666">MGRPASAAGAPRRPGDHQGHAPARHPARRGLDLLRRPVRPRRPLARRPLPRGRPAPRPPRRAPAAQRAPRPHPPVGGHVSGALKSAATLGVLVGLLLVATLWGWAAFTEPFPKDEPVAICEEASVAAGDEVRRDQVVVSVYNGSGRSGLAGTASAQLEERGFVPGDIGNAPEPSPATQIWADDPTNPAVDLVRQQFKGAKVVPGTALGPGVVVILGEGFETLKKKQVESVVAQADATYCRATGSE</sequence>
<protein>
    <submittedName>
        <fullName evidence="3">LytR family transcriptional regulator</fullName>
    </submittedName>
</protein>
<dbReference type="OrthoDB" id="3829155at2"/>
<dbReference type="EMBL" id="SDWT01000001">
    <property type="protein sequence ID" value="RYB93863.1"/>
    <property type="molecule type" value="Genomic_DNA"/>
</dbReference>
<reference evidence="3 4" key="1">
    <citation type="submission" date="2019-01" db="EMBL/GenBank/DDBJ databases">
        <title>Novel species of Nocardioides.</title>
        <authorList>
            <person name="Liu Q."/>
            <person name="Xin Y.-H."/>
        </authorList>
    </citation>
    <scope>NUCLEOTIDE SEQUENCE [LARGE SCALE GENOMIC DNA]</scope>
    <source>
        <strain evidence="3 4">CGMCC 4.6882</strain>
    </source>
</reference>
<dbReference type="Pfam" id="PF13399">
    <property type="entry name" value="LytR_C"/>
    <property type="match status" value="1"/>
</dbReference>
<feature type="region of interest" description="Disordered" evidence="1">
    <location>
        <begin position="1"/>
        <end position="79"/>
    </location>
</feature>
<name>A0A4Q2S1F4_9ACTN</name>
<evidence type="ECO:0000313" key="4">
    <source>
        <dbReference type="Proteomes" id="UP000294071"/>
    </source>
</evidence>
<organism evidence="3 4">
    <name type="scientific">Nocardioides oleivorans</name>
    <dbReference type="NCBI Taxonomy" id="273676"/>
    <lineage>
        <taxon>Bacteria</taxon>
        <taxon>Bacillati</taxon>
        <taxon>Actinomycetota</taxon>
        <taxon>Actinomycetes</taxon>
        <taxon>Propionibacteriales</taxon>
        <taxon>Nocardioidaceae</taxon>
        <taxon>Nocardioides</taxon>
    </lineage>
</organism>
<evidence type="ECO:0000256" key="1">
    <source>
        <dbReference type="SAM" id="MobiDB-lite"/>
    </source>
</evidence>
<gene>
    <name evidence="3" type="ORF">EUA93_05515</name>
</gene>
<keyword evidence="4" id="KW-1185">Reference proteome</keyword>
<feature type="compositionally biased region" description="Low complexity" evidence="1">
    <location>
        <begin position="1"/>
        <end position="12"/>
    </location>
</feature>
<feature type="compositionally biased region" description="Basic residues" evidence="1">
    <location>
        <begin position="36"/>
        <end position="50"/>
    </location>
</feature>
<evidence type="ECO:0000259" key="2">
    <source>
        <dbReference type="Pfam" id="PF13399"/>
    </source>
</evidence>
<dbReference type="AlphaFoldDB" id="A0A4Q2S1F4"/>
<dbReference type="Proteomes" id="UP000294071">
    <property type="component" value="Unassembled WGS sequence"/>
</dbReference>
<dbReference type="Gene3D" id="3.30.70.2390">
    <property type="match status" value="1"/>
</dbReference>